<keyword evidence="1" id="KW-0378">Hydrolase</keyword>
<accession>A0ABX8LPD1</accession>
<evidence type="ECO:0000313" key="4">
    <source>
        <dbReference type="Proteomes" id="UP000683559"/>
    </source>
</evidence>
<feature type="domain" description="Thioesterase" evidence="2">
    <location>
        <begin position="64"/>
        <end position="118"/>
    </location>
</feature>
<sequence>MKECCNADHHASVLNLPPVQGRWPGSCFVCSEGHPHGLGLRFHHTSDGVACLTTVPASYCGFDGMVHGGIISALMDEAAAYALFARHGRLGVTREISVRFLKPVPTETELRVVGQVLKFDPPEAEVVMAIYDAAGGQRLAEGRTSWSFPRLSRIAALAGVEEDVLQSFLDDCQRVS</sequence>
<dbReference type="PANTHER" id="PTHR21660:SF1">
    <property type="entry name" value="ACYL-COENZYME A THIOESTERASE 13"/>
    <property type="match status" value="1"/>
</dbReference>
<dbReference type="InterPro" id="IPR006683">
    <property type="entry name" value="Thioestr_dom"/>
</dbReference>
<dbReference type="Proteomes" id="UP000683559">
    <property type="component" value="Chromosome"/>
</dbReference>
<dbReference type="PANTHER" id="PTHR21660">
    <property type="entry name" value="THIOESTERASE SUPERFAMILY MEMBER-RELATED"/>
    <property type="match status" value="1"/>
</dbReference>
<name>A0ABX8LPD1_9BACT</name>
<reference evidence="3 4" key="1">
    <citation type="submission" date="2021-06" db="EMBL/GenBank/DDBJ databases">
        <title>Gemonas diversity in paddy soil.</title>
        <authorList>
            <person name="Liu G."/>
        </authorList>
    </citation>
    <scope>NUCLEOTIDE SEQUENCE [LARGE SCALE GENOMIC DNA]</scope>
    <source>
        <strain evidence="3 4">RG2</strain>
    </source>
</reference>
<dbReference type="EMBL" id="CP077683">
    <property type="protein sequence ID" value="QXE92108.1"/>
    <property type="molecule type" value="Genomic_DNA"/>
</dbReference>
<dbReference type="RefSeq" id="WP_217288669.1">
    <property type="nucleotide sequence ID" value="NZ_CP077683.1"/>
</dbReference>
<dbReference type="NCBIfam" id="TIGR00369">
    <property type="entry name" value="unchar_dom_1"/>
    <property type="match status" value="1"/>
</dbReference>
<dbReference type="InterPro" id="IPR039298">
    <property type="entry name" value="ACOT13"/>
</dbReference>
<keyword evidence="4" id="KW-1185">Reference proteome</keyword>
<proteinExistence type="predicted"/>
<dbReference type="CDD" id="cd03443">
    <property type="entry name" value="PaaI_thioesterase"/>
    <property type="match status" value="1"/>
</dbReference>
<evidence type="ECO:0000259" key="2">
    <source>
        <dbReference type="Pfam" id="PF03061"/>
    </source>
</evidence>
<evidence type="ECO:0000313" key="3">
    <source>
        <dbReference type="EMBL" id="QXE92108.1"/>
    </source>
</evidence>
<gene>
    <name evidence="3" type="ORF">KP001_06145</name>
</gene>
<organism evidence="3 4">
    <name type="scientific">Geomonas subterranea</name>
    <dbReference type="NCBI Taxonomy" id="2847989"/>
    <lineage>
        <taxon>Bacteria</taxon>
        <taxon>Pseudomonadati</taxon>
        <taxon>Thermodesulfobacteriota</taxon>
        <taxon>Desulfuromonadia</taxon>
        <taxon>Geobacterales</taxon>
        <taxon>Geobacteraceae</taxon>
        <taxon>Geomonas</taxon>
    </lineage>
</organism>
<protein>
    <submittedName>
        <fullName evidence="3">PaaI family thioesterase</fullName>
    </submittedName>
</protein>
<dbReference type="Pfam" id="PF03061">
    <property type="entry name" value="4HBT"/>
    <property type="match status" value="1"/>
</dbReference>
<dbReference type="InterPro" id="IPR003736">
    <property type="entry name" value="PAAI_dom"/>
</dbReference>
<evidence type="ECO:0000256" key="1">
    <source>
        <dbReference type="ARBA" id="ARBA00022801"/>
    </source>
</evidence>